<sequence>MSSTAHPSQWSISCTLGGWHLAEGPWIAKESRNARFNPRILLLTIVEHRAVRRIDTAASSIRMSSELGGVLDLRYLFRFLTFLRLFHLPRRHQSICSPTQWLDLVRVRRLSFGLRIAKERINPRCVHLLLTLFSSTPLPFTLGFHSLPSSIIASR</sequence>
<organism evidence="1 2">
    <name type="scientific">Armillaria gallica</name>
    <name type="common">Bulbous honey fungus</name>
    <name type="synonym">Armillaria bulbosa</name>
    <dbReference type="NCBI Taxonomy" id="47427"/>
    <lineage>
        <taxon>Eukaryota</taxon>
        <taxon>Fungi</taxon>
        <taxon>Dikarya</taxon>
        <taxon>Basidiomycota</taxon>
        <taxon>Agaricomycotina</taxon>
        <taxon>Agaricomycetes</taxon>
        <taxon>Agaricomycetidae</taxon>
        <taxon>Agaricales</taxon>
        <taxon>Marasmiineae</taxon>
        <taxon>Physalacriaceae</taxon>
        <taxon>Armillaria</taxon>
    </lineage>
</organism>
<proteinExistence type="predicted"/>
<protein>
    <submittedName>
        <fullName evidence="1">Uncharacterized protein</fullName>
    </submittedName>
</protein>
<reference evidence="2" key="1">
    <citation type="journal article" date="2017" name="Nat. Ecol. Evol.">
        <title>Genome expansion and lineage-specific genetic innovations in the forest pathogenic fungi Armillaria.</title>
        <authorList>
            <person name="Sipos G."/>
            <person name="Prasanna A.N."/>
            <person name="Walter M.C."/>
            <person name="O'Connor E."/>
            <person name="Balint B."/>
            <person name="Krizsan K."/>
            <person name="Kiss B."/>
            <person name="Hess J."/>
            <person name="Varga T."/>
            <person name="Slot J."/>
            <person name="Riley R."/>
            <person name="Boka B."/>
            <person name="Rigling D."/>
            <person name="Barry K."/>
            <person name="Lee J."/>
            <person name="Mihaltcheva S."/>
            <person name="LaButti K."/>
            <person name="Lipzen A."/>
            <person name="Waldron R."/>
            <person name="Moloney N.M."/>
            <person name="Sperisen C."/>
            <person name="Kredics L."/>
            <person name="Vagvoelgyi C."/>
            <person name="Patrignani A."/>
            <person name="Fitzpatrick D."/>
            <person name="Nagy I."/>
            <person name="Doyle S."/>
            <person name="Anderson J.B."/>
            <person name="Grigoriev I.V."/>
            <person name="Gueldener U."/>
            <person name="Muensterkoetter M."/>
            <person name="Nagy L.G."/>
        </authorList>
    </citation>
    <scope>NUCLEOTIDE SEQUENCE [LARGE SCALE GENOMIC DNA]</scope>
    <source>
        <strain evidence="2">Ar21-2</strain>
    </source>
</reference>
<gene>
    <name evidence="1" type="ORF">ARMGADRAFT_746962</name>
</gene>
<accession>A0A2H3DKK9</accession>
<name>A0A2H3DKK9_ARMGA</name>
<keyword evidence="2" id="KW-1185">Reference proteome</keyword>
<dbReference type="EMBL" id="KZ293651">
    <property type="protein sequence ID" value="PBK95755.1"/>
    <property type="molecule type" value="Genomic_DNA"/>
</dbReference>
<evidence type="ECO:0000313" key="1">
    <source>
        <dbReference type="EMBL" id="PBK95755.1"/>
    </source>
</evidence>
<dbReference type="AlphaFoldDB" id="A0A2H3DKK9"/>
<dbReference type="InParanoid" id="A0A2H3DKK9"/>
<dbReference type="Proteomes" id="UP000217790">
    <property type="component" value="Unassembled WGS sequence"/>
</dbReference>
<evidence type="ECO:0000313" key="2">
    <source>
        <dbReference type="Proteomes" id="UP000217790"/>
    </source>
</evidence>